<dbReference type="InterPro" id="IPR006120">
    <property type="entry name" value="Resolvase_HTH_dom"/>
</dbReference>
<dbReference type="Proteomes" id="UP000746535">
    <property type="component" value="Unassembled WGS sequence"/>
</dbReference>
<protein>
    <submittedName>
        <fullName evidence="2">Helix-turn-helix domain-containing protein</fullName>
    </submittedName>
</protein>
<evidence type="ECO:0000259" key="1">
    <source>
        <dbReference type="Pfam" id="PF02796"/>
    </source>
</evidence>
<name>A0ABX0Y9G2_9PSED</name>
<gene>
    <name evidence="2" type="ORF">HBH25_03720</name>
</gene>
<keyword evidence="3" id="KW-1185">Reference proteome</keyword>
<sequence length="288" mass="31636">MNTEFYSSVHIDSSIQKLRSKIAGSLGTVLIDGHIWDKHNGELYGSYIGISFCREDALENKPLSTSSVNRYFIGEDGSPYVNAQISAENGVIGTVIDLPSKPVAIKATSGRKARTITNPVAVALMALRLEKQWTPWLDDIVYGAIHTGPGVIRGKQSVAFADVMKVLRLPELSVENAAGVLLNHDREPMSTRQLQRVVQAARIAIAGIALYLERHPEVLRPVELSLDFDQLWKPQDNGPAQVSIAQHPLKNQVLEMIRSGIPVKTTANQLGISKNTVKKWRDQNKSAG</sequence>
<evidence type="ECO:0000313" key="3">
    <source>
        <dbReference type="Proteomes" id="UP000746535"/>
    </source>
</evidence>
<proteinExistence type="predicted"/>
<dbReference type="RefSeq" id="WP_168081677.1">
    <property type="nucleotide sequence ID" value="NZ_JAAVJI010000002.1"/>
</dbReference>
<feature type="domain" description="Resolvase HTH" evidence="1">
    <location>
        <begin position="251"/>
        <end position="279"/>
    </location>
</feature>
<evidence type="ECO:0000313" key="2">
    <source>
        <dbReference type="EMBL" id="NJO99968.1"/>
    </source>
</evidence>
<dbReference type="Pfam" id="PF02796">
    <property type="entry name" value="HTH_7"/>
    <property type="match status" value="1"/>
</dbReference>
<reference evidence="2 3" key="1">
    <citation type="submission" date="2020-03" db="EMBL/GenBank/DDBJ databases">
        <authorList>
            <person name="Wang L."/>
            <person name="He N."/>
            <person name="Li Y."/>
            <person name="Fang Y."/>
            <person name="Zhang F."/>
        </authorList>
    </citation>
    <scope>NUCLEOTIDE SEQUENCE [LARGE SCALE GENOMIC DNA]</scope>
    <source>
        <strain evidence="3">hsmgli-8</strain>
    </source>
</reference>
<accession>A0ABX0Y9G2</accession>
<dbReference type="Gene3D" id="1.10.10.60">
    <property type="entry name" value="Homeodomain-like"/>
    <property type="match status" value="1"/>
</dbReference>
<comment type="caution">
    <text evidence="2">The sequence shown here is derived from an EMBL/GenBank/DDBJ whole genome shotgun (WGS) entry which is preliminary data.</text>
</comment>
<organism evidence="2 3">
    <name type="scientific">Pseudomonas quercus</name>
    <dbReference type="NCBI Taxonomy" id="2722792"/>
    <lineage>
        <taxon>Bacteria</taxon>
        <taxon>Pseudomonadati</taxon>
        <taxon>Pseudomonadota</taxon>
        <taxon>Gammaproteobacteria</taxon>
        <taxon>Pseudomonadales</taxon>
        <taxon>Pseudomonadaceae</taxon>
        <taxon>Pseudomonas</taxon>
    </lineage>
</organism>
<dbReference type="EMBL" id="JAAVJI010000002">
    <property type="protein sequence ID" value="NJO99968.1"/>
    <property type="molecule type" value="Genomic_DNA"/>
</dbReference>